<dbReference type="VEuPathDB" id="TrichDB:TRFO_33196"/>
<evidence type="ECO:0000256" key="5">
    <source>
        <dbReference type="ARBA" id="ARBA00023054"/>
    </source>
</evidence>
<protein>
    <recommendedName>
        <fullName evidence="9">Cilia- and flagella-associated protein 43</fullName>
    </recommendedName>
</protein>
<evidence type="ECO:0000256" key="2">
    <source>
        <dbReference type="ARBA" id="ARBA00022490"/>
    </source>
</evidence>
<evidence type="ECO:0000256" key="7">
    <source>
        <dbReference type="ARBA" id="ARBA00023273"/>
    </source>
</evidence>
<sequence>MDKIITHEECVGFDASFGACFVDDYTFCIRAGNFLQINRFKDRAIDQLGIINGELTGFSAMAGDPLNKILAYADTVRNPMIHFVDTSGVETGTLTIGNILGIKSLGFSYDGQWLYSLGGLPTFRLSAIDMKTREEVCSKTFDLPIGEHISICPTKSRVVAVYGDSVLNIPKLPDELLDEKPPHLRFFTLLGASNQYIFSEVTCDVPDPVISICWSPHEECVVGTTTGMIYFIDPTTGQLTREPYSMSYLGEGEQNATAIYCTSKYMITSGSTGNLYWIELDDLEKKEDLFILDTRSSLIFANILPGTNSLFFASEKNMLSCIDLDQETHKYVDETWINLRDTHRGPITSCVALPHSLVTAGRDGTLRFYSFSPFLGLTQNFSFGSDPLTALAASGGGYLVAVGSESGMVRIINTVDSSTPILLYRERLHKGPVSAITISREYIASASSDGSVVILQSDPKAMFPIIGQLKLKSGIVSLASPAPLGNNQQLLIATRHREVIRIDIPNEPADNFQLNVDNLNRAMLKVSNKITGICSEPSLREDQQYFYCACDDKTVKYYCMPITTGDLDVVGVDDVEASAPDDVLGGHAKAVSAVSLSPNQSYVASGCAGASLIVREVDVQTAQVLNTILTVTHHDPLNGAISSITFSPDGKKIFTVGYDGCINMYSMKIQSCPIPADQYEMPQGCLKISVSRVFLIEQQISNLIEVWQKREYDAGDEDGFQADDGPGYEELALCDQIKAEEEKIQKEETEKFQKEIMNELQQIQSEFTTLINENENASELEKLNKSDFTLDVATSEKLQQVAQIKSQLVHYRRRVKNQIRSLIAQSITTKCFQPFEPKLTSIYAFKVPISFDNFPLPIPNEKRKRLAQCITLLRRTEIAALRYKPSPTDPNRIAPSMMRDNNLDGARYLSSRSNSLVQLTATESEQEIVVKDDLKLLYDPFQIVTANRKITQLTVIQNLIFEEMNKFNITFEELLAKKQNLVQSLEEKNKRIRQLIRILKLNEADYVIFDPVPEENEVAENFLTVKDEEVILKKQLDQQKNTQDTSDELEKDSFAERALRQMMGGNVNMNNMDEVPMNDDEPERPEWMDQKKKEDLTEEEQYQIQEFDKKLKNFIEEREKRRKALNAELTKLVKGNASSIEEFDRQMCATYMIRFDCEERVFYHELEIMHLVEALNEERKERKELKCISEESLRKVTEQRQKQPLHTELNNVNNQLHDDATTAEQNLENLKSQVNKEFHNRDCVNQLMRLYNSVSKRIRPQIESGPNPFRQYLSHPYVFKDDLTDVHNSRPASLADAPWKNFLEYCERKIVYSRDAAEKVNMSTEMKSRVKVFDNELESIDESLKEMKDRQSKLTDKLLHTLVDMHIPFTFRQGQVEIPSDIVLIDYSDVVLIDRKVVMDRNRLILDAGQRKLDELENIKKQHTNHKMLKWEIDKCRVDLQNLEEQFKEYQLFRVTKDDMNLIKGSDKNNNQVTVNQLNKGLEHMQRTHVVRLARAKQDLKKLKRRVSRKKTENDRIEDEILQMQLGLKERKRIYNIQMISTKGAAEARKNRLKQVMMISRLKRAKQVQEQKIAALKEDVIRLRRCVYTSFNDGEDFDTMVGYNA</sequence>
<keyword evidence="4" id="KW-0677">Repeat</keyword>
<name>A0A1J4JRM0_9EUKA</name>
<accession>A0A1J4JRM0</accession>
<evidence type="ECO:0000256" key="10">
    <source>
        <dbReference type="SAM" id="Coils"/>
    </source>
</evidence>
<dbReference type="SUPFAM" id="SSF50978">
    <property type="entry name" value="WD40 repeat-like"/>
    <property type="match status" value="1"/>
</dbReference>
<dbReference type="InterPro" id="IPR015943">
    <property type="entry name" value="WD40/YVTN_repeat-like_dom_sf"/>
</dbReference>
<feature type="coiled-coil region" evidence="10">
    <location>
        <begin position="1406"/>
        <end position="1446"/>
    </location>
</feature>
<dbReference type="Pfam" id="PF25828">
    <property type="entry name" value="CC_Cfap43"/>
    <property type="match status" value="1"/>
</dbReference>
<keyword evidence="12" id="KW-1185">Reference proteome</keyword>
<evidence type="ECO:0000313" key="11">
    <source>
        <dbReference type="EMBL" id="OHT00172.1"/>
    </source>
</evidence>
<proteinExistence type="inferred from homology"/>
<dbReference type="GeneID" id="94843649"/>
<keyword evidence="2" id="KW-0963">Cytoplasm</keyword>
<dbReference type="SUPFAM" id="SSF75011">
    <property type="entry name" value="3-carboxy-cis,cis-mucoante lactonizing enzyme"/>
    <property type="match status" value="1"/>
</dbReference>
<dbReference type="Gene3D" id="2.130.10.10">
    <property type="entry name" value="YVTN repeat-like/Quinoprotein amine dehydrogenase"/>
    <property type="match status" value="3"/>
</dbReference>
<dbReference type="Pfam" id="PF00400">
    <property type="entry name" value="WD40"/>
    <property type="match status" value="2"/>
</dbReference>
<keyword evidence="5 10" id="KW-0175">Coiled coil</keyword>
<evidence type="ECO:0000256" key="9">
    <source>
        <dbReference type="ARBA" id="ARBA00023662"/>
    </source>
</evidence>
<dbReference type="GO" id="GO:0060271">
    <property type="term" value="P:cilium assembly"/>
    <property type="evidence" value="ECO:0007669"/>
    <property type="project" value="TreeGrafter"/>
</dbReference>
<dbReference type="PANTHER" id="PTHR14885">
    <property type="entry name" value="CILIA- AND FLAGELLA-ASSOCIATED PROTEIN 43-RELATED"/>
    <property type="match status" value="1"/>
</dbReference>
<evidence type="ECO:0000256" key="8">
    <source>
        <dbReference type="ARBA" id="ARBA00023605"/>
    </source>
</evidence>
<keyword evidence="3" id="KW-0853">WD repeat</keyword>
<feature type="coiled-coil region" evidence="10">
    <location>
        <begin position="1171"/>
        <end position="1240"/>
    </location>
</feature>
<keyword evidence="6" id="KW-0206">Cytoskeleton</keyword>
<evidence type="ECO:0000256" key="6">
    <source>
        <dbReference type="ARBA" id="ARBA00023212"/>
    </source>
</evidence>
<dbReference type="SMART" id="SM00320">
    <property type="entry name" value="WD40"/>
    <property type="match status" value="7"/>
</dbReference>
<dbReference type="InterPro" id="IPR001680">
    <property type="entry name" value="WD40_rpt"/>
</dbReference>
<dbReference type="RefSeq" id="XP_068353308.1">
    <property type="nucleotide sequence ID" value="XM_068508945.1"/>
</dbReference>
<comment type="similarity">
    <text evidence="8">Belongs to the CFAP43 family.</text>
</comment>
<feature type="coiled-coil region" evidence="10">
    <location>
        <begin position="1493"/>
        <end position="1520"/>
    </location>
</feature>
<dbReference type="GO" id="GO:0005930">
    <property type="term" value="C:axoneme"/>
    <property type="evidence" value="ECO:0007669"/>
    <property type="project" value="UniProtKB-SubCell"/>
</dbReference>
<comment type="caution">
    <text evidence="11">The sequence shown here is derived from an EMBL/GenBank/DDBJ whole genome shotgun (WGS) entry which is preliminary data.</text>
</comment>
<feature type="coiled-coil region" evidence="10">
    <location>
        <begin position="968"/>
        <end position="1005"/>
    </location>
</feature>
<organism evidence="11 12">
    <name type="scientific">Tritrichomonas foetus</name>
    <dbReference type="NCBI Taxonomy" id="1144522"/>
    <lineage>
        <taxon>Eukaryota</taxon>
        <taxon>Metamonada</taxon>
        <taxon>Parabasalia</taxon>
        <taxon>Tritrichomonadida</taxon>
        <taxon>Tritrichomonadidae</taxon>
        <taxon>Tritrichomonas</taxon>
    </lineage>
</organism>
<dbReference type="InterPro" id="IPR036322">
    <property type="entry name" value="WD40_repeat_dom_sf"/>
</dbReference>
<reference evidence="11" key="1">
    <citation type="submission" date="2016-10" db="EMBL/GenBank/DDBJ databases">
        <authorList>
            <person name="Benchimol M."/>
            <person name="Almeida L.G."/>
            <person name="Vasconcelos A.T."/>
            <person name="Perreira-Neves A."/>
            <person name="Rosa I.A."/>
            <person name="Tasca T."/>
            <person name="Bogo M.R."/>
            <person name="de Souza W."/>
        </authorList>
    </citation>
    <scope>NUCLEOTIDE SEQUENCE [LARGE SCALE GENOMIC DNA]</scope>
    <source>
        <strain evidence="11">K</strain>
    </source>
</reference>
<evidence type="ECO:0000256" key="4">
    <source>
        <dbReference type="ARBA" id="ARBA00022737"/>
    </source>
</evidence>
<feature type="coiled-coil region" evidence="10">
    <location>
        <begin position="1330"/>
        <end position="1357"/>
    </location>
</feature>
<dbReference type="Proteomes" id="UP000179807">
    <property type="component" value="Unassembled WGS sequence"/>
</dbReference>
<keyword evidence="7" id="KW-0966">Cell projection</keyword>
<comment type="subcellular location">
    <subcellularLocation>
        <location evidence="1">Cytoplasm</location>
        <location evidence="1">Cytoskeleton</location>
        <location evidence="1">Cilium axoneme</location>
    </subcellularLocation>
</comment>
<evidence type="ECO:0000256" key="3">
    <source>
        <dbReference type="ARBA" id="ARBA00022574"/>
    </source>
</evidence>
<evidence type="ECO:0000313" key="12">
    <source>
        <dbReference type="Proteomes" id="UP000179807"/>
    </source>
</evidence>
<dbReference type="EMBL" id="MLAK01000968">
    <property type="protein sequence ID" value="OHT00172.1"/>
    <property type="molecule type" value="Genomic_DNA"/>
</dbReference>
<dbReference type="OrthoDB" id="64353at2759"/>
<feature type="coiled-coil region" evidence="10">
    <location>
        <begin position="746"/>
        <end position="780"/>
    </location>
</feature>
<gene>
    <name evidence="11" type="ORF">TRFO_33196</name>
</gene>
<dbReference type="PANTHER" id="PTHR14885:SF1">
    <property type="entry name" value="CILIA- AND FLAGELLA-ASSOCIATED PROTEIN 43"/>
    <property type="match status" value="1"/>
</dbReference>
<evidence type="ECO:0000256" key="1">
    <source>
        <dbReference type="ARBA" id="ARBA00004430"/>
    </source>
</evidence>